<dbReference type="GO" id="GO:0016746">
    <property type="term" value="F:acyltransferase activity"/>
    <property type="evidence" value="ECO:0007669"/>
    <property type="project" value="InterPro"/>
</dbReference>
<dbReference type="Pfam" id="PF00109">
    <property type="entry name" value="ketoacyl-synt"/>
    <property type="match status" value="1"/>
</dbReference>
<dbReference type="InterPro" id="IPR050444">
    <property type="entry name" value="Polyketide_Synthase"/>
</dbReference>
<dbReference type="InterPro" id="IPR020841">
    <property type="entry name" value="PKS_Beta-ketoAc_synthase_dom"/>
</dbReference>
<dbReference type="InterPro" id="IPR016039">
    <property type="entry name" value="Thiolase-like"/>
</dbReference>
<proteinExistence type="inferred from homology"/>
<evidence type="ECO:0000256" key="1">
    <source>
        <dbReference type="ARBA" id="ARBA00022679"/>
    </source>
</evidence>
<gene>
    <name evidence="4" type="ORF">OKA104_LOCUS35330</name>
</gene>
<dbReference type="EMBL" id="CAJOAY010005080">
    <property type="protein sequence ID" value="CAF4094400.1"/>
    <property type="molecule type" value="Genomic_DNA"/>
</dbReference>
<dbReference type="AlphaFoldDB" id="A0A819UBG8"/>
<protein>
    <recommendedName>
        <fullName evidence="3">Ketosynthase family 3 (KS3) domain-containing protein</fullName>
    </recommendedName>
</protein>
<evidence type="ECO:0000256" key="2">
    <source>
        <dbReference type="RuleBase" id="RU003694"/>
    </source>
</evidence>
<dbReference type="PANTHER" id="PTHR45681">
    <property type="entry name" value="POLYKETIDE SYNTHASE 44-RELATED"/>
    <property type="match status" value="1"/>
</dbReference>
<evidence type="ECO:0000313" key="5">
    <source>
        <dbReference type="Proteomes" id="UP000663881"/>
    </source>
</evidence>
<dbReference type="Gene3D" id="3.40.47.10">
    <property type="match status" value="2"/>
</dbReference>
<evidence type="ECO:0000313" key="4">
    <source>
        <dbReference type="EMBL" id="CAF4094400.1"/>
    </source>
</evidence>
<dbReference type="PANTHER" id="PTHR45681:SF6">
    <property type="entry name" value="POLYKETIDE SYNTHASE 37"/>
    <property type="match status" value="1"/>
</dbReference>
<dbReference type="SMART" id="SM00825">
    <property type="entry name" value="PKS_KS"/>
    <property type="match status" value="1"/>
</dbReference>
<comment type="similarity">
    <text evidence="2">Belongs to the thiolase-like superfamily. Beta-ketoacyl-ACP synthases family.</text>
</comment>
<dbReference type="Pfam" id="PF02801">
    <property type="entry name" value="Ketoacyl-synt_C"/>
    <property type="match status" value="1"/>
</dbReference>
<feature type="domain" description="Ketosynthase family 3 (KS3)" evidence="3">
    <location>
        <begin position="14"/>
        <end position="260"/>
    </location>
</feature>
<keyword evidence="1 2" id="KW-0808">Transferase</keyword>
<dbReference type="InterPro" id="IPR014031">
    <property type="entry name" value="Ketoacyl_synth_C"/>
</dbReference>
<dbReference type="SUPFAM" id="SSF53901">
    <property type="entry name" value="Thiolase-like"/>
    <property type="match status" value="2"/>
</dbReference>
<accession>A0A819UBG8</accession>
<name>A0A819UBG8_9BILA</name>
<evidence type="ECO:0000259" key="3">
    <source>
        <dbReference type="SMART" id="SM00825"/>
    </source>
</evidence>
<reference evidence="4" key="1">
    <citation type="submission" date="2021-02" db="EMBL/GenBank/DDBJ databases">
        <authorList>
            <person name="Nowell W R."/>
        </authorList>
    </citation>
    <scope>NUCLEOTIDE SEQUENCE</scope>
</reference>
<sequence>MDNDEQLLQKLLRASYFMSNQQWDISEASFFNLSDAEARSIDPCYRLFMLKFVHVLDNAVYSVEKINGTETLAHIGQFPTDHAMTTTRIRPEHGSRFHGPNTLLYNTSARLLYYFNLQASHMAVWCRSLSADANRYDKGKNDTEPDGDRIHYVIRDVLSGHDENEDKTIFFCTISCCWTRTTWRTGTLVGDPIGANYLDRFFNRPNLHPPLLLDSIKINLGHTAGAVSVISLINVAMSIRVNSFGMGGTTTHAIIKEYQSNKTSIVNGYIDENHIKSKQYFIFISSNDDDDQAFLQRILQEQINAFLTQQTLVGYSLVQRPQIPLTKICFVFSGQGP</sequence>
<dbReference type="InterPro" id="IPR014030">
    <property type="entry name" value="Ketoacyl_synth_N"/>
</dbReference>
<comment type="caution">
    <text evidence="4">The sequence shown here is derived from an EMBL/GenBank/DDBJ whole genome shotgun (WGS) entry which is preliminary data.</text>
</comment>
<organism evidence="4 5">
    <name type="scientific">Adineta steineri</name>
    <dbReference type="NCBI Taxonomy" id="433720"/>
    <lineage>
        <taxon>Eukaryota</taxon>
        <taxon>Metazoa</taxon>
        <taxon>Spiralia</taxon>
        <taxon>Gnathifera</taxon>
        <taxon>Rotifera</taxon>
        <taxon>Eurotatoria</taxon>
        <taxon>Bdelloidea</taxon>
        <taxon>Adinetida</taxon>
        <taxon>Adinetidae</taxon>
        <taxon>Adineta</taxon>
    </lineage>
</organism>
<dbReference type="Proteomes" id="UP000663881">
    <property type="component" value="Unassembled WGS sequence"/>
</dbReference>